<protein>
    <submittedName>
        <fullName evidence="1">Uncharacterized protein</fullName>
    </submittedName>
</protein>
<gene>
    <name evidence="1" type="ORF">CRE_11001</name>
</gene>
<dbReference type="HOGENOM" id="CLU_2485461_0_0_1"/>
<name>E3M5X7_CAERE</name>
<dbReference type="Proteomes" id="UP000008281">
    <property type="component" value="Unassembled WGS sequence"/>
</dbReference>
<evidence type="ECO:0000313" key="1">
    <source>
        <dbReference type="EMBL" id="EFO92462.1"/>
    </source>
</evidence>
<dbReference type="EMBL" id="DS268425">
    <property type="protein sequence ID" value="EFO92462.1"/>
    <property type="molecule type" value="Genomic_DNA"/>
</dbReference>
<proteinExistence type="predicted"/>
<dbReference type="InParanoid" id="E3M5X7"/>
<evidence type="ECO:0000313" key="2">
    <source>
        <dbReference type="Proteomes" id="UP000008281"/>
    </source>
</evidence>
<keyword evidence="2" id="KW-1185">Reference proteome</keyword>
<dbReference type="AlphaFoldDB" id="E3M5X7"/>
<reference evidence="1" key="1">
    <citation type="submission" date="2007-07" db="EMBL/GenBank/DDBJ databases">
        <title>PCAP assembly of the Caenorhabditis remanei genome.</title>
        <authorList>
            <consortium name="The Caenorhabditis remanei Sequencing Consortium"/>
            <person name="Wilson R.K."/>
        </authorList>
    </citation>
    <scope>NUCLEOTIDE SEQUENCE [LARGE SCALE GENOMIC DNA]</scope>
    <source>
        <strain evidence="1">PB4641</strain>
    </source>
</reference>
<organism evidence="2">
    <name type="scientific">Caenorhabditis remanei</name>
    <name type="common">Caenorhabditis vulgaris</name>
    <dbReference type="NCBI Taxonomy" id="31234"/>
    <lineage>
        <taxon>Eukaryota</taxon>
        <taxon>Metazoa</taxon>
        <taxon>Ecdysozoa</taxon>
        <taxon>Nematoda</taxon>
        <taxon>Chromadorea</taxon>
        <taxon>Rhabditida</taxon>
        <taxon>Rhabditina</taxon>
        <taxon>Rhabditomorpha</taxon>
        <taxon>Rhabditoidea</taxon>
        <taxon>Rhabditidae</taxon>
        <taxon>Peloderinae</taxon>
        <taxon>Caenorhabditis</taxon>
    </lineage>
</organism>
<sequence>MHGGISLKLENWKNFETNRGAIVRIREDGKFGISVFNKTKGGKNPLNDELTRADDIPNVSAKKKSDTVVNDIKAVLQTAMNSMNSQK</sequence>
<accession>E3M5X7</accession>